<feature type="domain" description="HNH nuclease" evidence="2">
    <location>
        <begin position="245"/>
        <end position="330"/>
    </location>
</feature>
<dbReference type="AlphaFoldDB" id="A0A0P7AKF8"/>
<evidence type="ECO:0000256" key="1">
    <source>
        <dbReference type="SAM" id="MobiDB-lite"/>
    </source>
</evidence>
<sequence length="526" mass="58673">MASANVTPTMRTAGWNIELLLKSGDVPFAGVFQPAHDAFMTFRDIVDELRLGFEMPEEKSDVWDDLAFSLAHMLNIAEYNYPTPKFVYGEGLDQSVPALPDQEPHPEDRPILQYHVFRHRQCSLPADQPEACHFKAGCAMHISKPTRRFDPRYLPPKKASSNPRYAAYPLRKTVRAKRGSNSPKKRTWSGSVSPRKDVDMDQDLINTDEDPLNMVAPLECDISEATAKTTMASFRQNCLTLASRCAVTGMGGSWCAHPGIGPALQACHIVPQQQYHTYPDLEAAGQQDGIETASASRLEEAWKHTWAAENGILLFSHLHELFDMRLFSIHPTTLKVRVFMPYDILLQYHGRIARIPRNVSRAALRHHYEMCCMENIAAKMPFVEQLTWAGSVASTSGINTPLDVRTKLPKIADPSLLESPSQPQDPGGQDAQSTGSDPTKRMTQAKRSTVPGLTGDCSGSLSESFSSTTDSPDTWMHDSGLSLDIEWSHQRKRKWAHLQDSHITPHNSMTFLAGVNKKLTKIARQS</sequence>
<dbReference type="OrthoDB" id="2142759at2759"/>
<feature type="compositionally biased region" description="Polar residues" evidence="1">
    <location>
        <begin position="418"/>
        <end position="447"/>
    </location>
</feature>
<dbReference type="Pfam" id="PF13391">
    <property type="entry name" value="HNH_2"/>
    <property type="match status" value="1"/>
</dbReference>
<feature type="compositionally biased region" description="Low complexity" evidence="1">
    <location>
        <begin position="456"/>
        <end position="474"/>
    </location>
</feature>
<dbReference type="EMBL" id="LKCW01000365">
    <property type="protein sequence ID" value="KPM34281.1"/>
    <property type="molecule type" value="Genomic_DNA"/>
</dbReference>
<protein>
    <recommendedName>
        <fullName evidence="2">HNH nuclease domain-containing protein</fullName>
    </recommendedName>
</protein>
<comment type="caution">
    <text evidence="3">The sequence shown here is derived from an EMBL/GenBank/DDBJ whole genome shotgun (WGS) entry which is preliminary data.</text>
</comment>
<organism evidence="3 4">
    <name type="scientific">Neonectria ditissima</name>
    <dbReference type="NCBI Taxonomy" id="78410"/>
    <lineage>
        <taxon>Eukaryota</taxon>
        <taxon>Fungi</taxon>
        <taxon>Dikarya</taxon>
        <taxon>Ascomycota</taxon>
        <taxon>Pezizomycotina</taxon>
        <taxon>Sordariomycetes</taxon>
        <taxon>Hypocreomycetidae</taxon>
        <taxon>Hypocreales</taxon>
        <taxon>Nectriaceae</taxon>
        <taxon>Neonectria</taxon>
    </lineage>
</organism>
<evidence type="ECO:0000259" key="2">
    <source>
        <dbReference type="Pfam" id="PF13391"/>
    </source>
</evidence>
<dbReference type="Proteomes" id="UP000050424">
    <property type="component" value="Unassembled WGS sequence"/>
</dbReference>
<name>A0A0P7AKF8_9HYPO</name>
<reference evidence="3 4" key="1">
    <citation type="submission" date="2015-09" db="EMBL/GenBank/DDBJ databases">
        <title>Draft genome of a European isolate of the apple canker pathogen Neonectria ditissima.</title>
        <authorList>
            <person name="Gomez-Cortecero A."/>
            <person name="Harrison R.J."/>
            <person name="Armitage A.D."/>
        </authorList>
    </citation>
    <scope>NUCLEOTIDE SEQUENCE [LARGE SCALE GENOMIC DNA]</scope>
    <source>
        <strain evidence="3 4">R09/05</strain>
    </source>
</reference>
<evidence type="ECO:0000313" key="4">
    <source>
        <dbReference type="Proteomes" id="UP000050424"/>
    </source>
</evidence>
<accession>A0A0P7AKF8</accession>
<gene>
    <name evidence="3" type="ORF">AK830_g12289</name>
</gene>
<proteinExistence type="predicted"/>
<evidence type="ECO:0000313" key="3">
    <source>
        <dbReference type="EMBL" id="KPM34281.1"/>
    </source>
</evidence>
<feature type="region of interest" description="Disordered" evidence="1">
    <location>
        <begin position="174"/>
        <end position="198"/>
    </location>
</feature>
<feature type="region of interest" description="Disordered" evidence="1">
    <location>
        <begin position="414"/>
        <end position="475"/>
    </location>
</feature>
<feature type="compositionally biased region" description="Basic residues" evidence="1">
    <location>
        <begin position="174"/>
        <end position="187"/>
    </location>
</feature>
<dbReference type="InterPro" id="IPR003615">
    <property type="entry name" value="HNH_nuc"/>
</dbReference>
<keyword evidence="4" id="KW-1185">Reference proteome</keyword>